<keyword evidence="2" id="KW-0812">Transmembrane</keyword>
<keyword evidence="2" id="KW-1133">Transmembrane helix</keyword>
<dbReference type="EnsemblFungi" id="EJT72289">
    <property type="protein sequence ID" value="EJT72289"/>
    <property type="gene ID" value="GGTG_09155"/>
</dbReference>
<reference evidence="3" key="3">
    <citation type="submission" date="2010-09" db="EMBL/GenBank/DDBJ databases">
        <title>Annotation of Gaeumannomyces graminis var. tritici R3-111a-1.</title>
        <authorList>
            <consortium name="The Broad Institute Genome Sequencing Platform"/>
            <person name="Ma L.-J."/>
            <person name="Dead R."/>
            <person name="Young S.K."/>
            <person name="Zeng Q."/>
            <person name="Gargeya S."/>
            <person name="Fitzgerald M."/>
            <person name="Haas B."/>
            <person name="Abouelleil A."/>
            <person name="Alvarado L."/>
            <person name="Arachchi H.M."/>
            <person name="Berlin A."/>
            <person name="Brown A."/>
            <person name="Chapman S.B."/>
            <person name="Chen Z."/>
            <person name="Dunbar C."/>
            <person name="Freedman E."/>
            <person name="Gearin G."/>
            <person name="Gellesch M."/>
            <person name="Goldberg J."/>
            <person name="Griggs A."/>
            <person name="Gujja S."/>
            <person name="Heiman D."/>
            <person name="Howarth C."/>
            <person name="Larson L."/>
            <person name="Lui A."/>
            <person name="MacDonald P.J.P."/>
            <person name="Mehta T."/>
            <person name="Montmayeur A."/>
            <person name="Murphy C."/>
            <person name="Neiman D."/>
            <person name="Pearson M."/>
            <person name="Priest M."/>
            <person name="Roberts A."/>
            <person name="Saif S."/>
            <person name="Shea T."/>
            <person name="Shenoy N."/>
            <person name="Sisk P."/>
            <person name="Stolte C."/>
            <person name="Sykes S."/>
            <person name="Yandava C."/>
            <person name="Wortman J."/>
            <person name="Nusbaum C."/>
            <person name="Birren B."/>
        </authorList>
    </citation>
    <scope>NUCLEOTIDE SEQUENCE</scope>
    <source>
        <strain evidence="3">R3-111a-1</strain>
    </source>
</reference>
<organism evidence="3">
    <name type="scientific">Gaeumannomyces tritici (strain R3-111a-1)</name>
    <name type="common">Wheat and barley take-all root rot fungus</name>
    <name type="synonym">Gaeumannomyces graminis var. tritici</name>
    <dbReference type="NCBI Taxonomy" id="644352"/>
    <lineage>
        <taxon>Eukaryota</taxon>
        <taxon>Fungi</taxon>
        <taxon>Dikarya</taxon>
        <taxon>Ascomycota</taxon>
        <taxon>Pezizomycotina</taxon>
        <taxon>Sordariomycetes</taxon>
        <taxon>Sordariomycetidae</taxon>
        <taxon>Magnaporthales</taxon>
        <taxon>Magnaporthaceae</taxon>
        <taxon>Gaeumannomyces</taxon>
    </lineage>
</organism>
<keyword evidence="2" id="KW-0472">Membrane</keyword>
<protein>
    <submittedName>
        <fullName evidence="3 4">Uncharacterized protein</fullName>
    </submittedName>
</protein>
<dbReference type="VEuPathDB" id="FungiDB:GGTG_09155"/>
<dbReference type="GeneID" id="20349613"/>
<proteinExistence type="predicted"/>
<evidence type="ECO:0000313" key="4">
    <source>
        <dbReference type="EnsemblFungi" id="EJT72289"/>
    </source>
</evidence>
<evidence type="ECO:0000313" key="5">
    <source>
        <dbReference type="Proteomes" id="UP000006039"/>
    </source>
</evidence>
<reference evidence="3" key="2">
    <citation type="submission" date="2010-07" db="EMBL/GenBank/DDBJ databases">
        <authorList>
            <consortium name="The Broad Institute Genome Sequencing Platform"/>
            <consortium name="Broad Institute Genome Sequencing Center for Infectious Disease"/>
            <person name="Ma L.-J."/>
            <person name="Dead R."/>
            <person name="Young S."/>
            <person name="Zeng Q."/>
            <person name="Koehrsen M."/>
            <person name="Alvarado L."/>
            <person name="Berlin A."/>
            <person name="Chapman S.B."/>
            <person name="Chen Z."/>
            <person name="Freedman E."/>
            <person name="Gellesch M."/>
            <person name="Goldberg J."/>
            <person name="Griggs A."/>
            <person name="Gujja S."/>
            <person name="Heilman E.R."/>
            <person name="Heiman D."/>
            <person name="Hepburn T."/>
            <person name="Howarth C."/>
            <person name="Jen D."/>
            <person name="Larson L."/>
            <person name="Mehta T."/>
            <person name="Neiman D."/>
            <person name="Pearson M."/>
            <person name="Roberts A."/>
            <person name="Saif S."/>
            <person name="Shea T."/>
            <person name="Shenoy N."/>
            <person name="Sisk P."/>
            <person name="Stolte C."/>
            <person name="Sykes S."/>
            <person name="Walk T."/>
            <person name="White J."/>
            <person name="Yandava C."/>
            <person name="Haas B."/>
            <person name="Nusbaum C."/>
            <person name="Birren B."/>
        </authorList>
    </citation>
    <scope>NUCLEOTIDE SEQUENCE</scope>
    <source>
        <strain evidence="3">R3-111a-1</strain>
    </source>
</reference>
<evidence type="ECO:0000256" key="2">
    <source>
        <dbReference type="SAM" id="Phobius"/>
    </source>
</evidence>
<dbReference type="Proteomes" id="UP000006039">
    <property type="component" value="Unassembled WGS sequence"/>
</dbReference>
<gene>
    <name evidence="4" type="primary">20349613</name>
    <name evidence="3" type="ORF">GGTG_09155</name>
</gene>
<name>J3P6L3_GAET3</name>
<evidence type="ECO:0000256" key="1">
    <source>
        <dbReference type="SAM" id="MobiDB-lite"/>
    </source>
</evidence>
<dbReference type="HOGENOM" id="CLU_1294476_0_0_1"/>
<reference evidence="4" key="5">
    <citation type="submission" date="2018-04" db="UniProtKB">
        <authorList>
            <consortium name="EnsemblFungi"/>
        </authorList>
    </citation>
    <scope>IDENTIFICATION</scope>
    <source>
        <strain evidence="4">R3-111a-1</strain>
    </source>
</reference>
<dbReference type="EMBL" id="GL385399">
    <property type="protein sequence ID" value="EJT72289.1"/>
    <property type="molecule type" value="Genomic_DNA"/>
</dbReference>
<accession>J3P6L3</accession>
<sequence>MAQPQMELYPIRMPNYFRDWTYYTHNEGIYVQTLQKGYRYCQLPVEFRARFTNPRCVVYRGQYMPWPEAALDVTIILFSVGIAVLALVIIPTYHGWWPKILLRIGCLKRVPVPRRAWAGSNADDIPMTRPASDGLAGIRGELEPRPYDDQAYVDLNRQRARWVNQPQRTKLVWNPKLKWPAIKAGMREWALGMEQLRRRVTRQSGNDDGESRV</sequence>
<reference evidence="5" key="1">
    <citation type="submission" date="2010-07" db="EMBL/GenBank/DDBJ databases">
        <title>The genome sequence of Gaeumannomyces graminis var. tritici strain R3-111a-1.</title>
        <authorList>
            <consortium name="The Broad Institute Genome Sequencing Platform"/>
            <person name="Ma L.-J."/>
            <person name="Dead R."/>
            <person name="Young S."/>
            <person name="Zeng Q."/>
            <person name="Koehrsen M."/>
            <person name="Alvarado L."/>
            <person name="Berlin A."/>
            <person name="Chapman S.B."/>
            <person name="Chen Z."/>
            <person name="Freedman E."/>
            <person name="Gellesch M."/>
            <person name="Goldberg J."/>
            <person name="Griggs A."/>
            <person name="Gujja S."/>
            <person name="Heilman E.R."/>
            <person name="Heiman D."/>
            <person name="Hepburn T."/>
            <person name="Howarth C."/>
            <person name="Jen D."/>
            <person name="Larson L."/>
            <person name="Mehta T."/>
            <person name="Neiman D."/>
            <person name="Pearson M."/>
            <person name="Roberts A."/>
            <person name="Saif S."/>
            <person name="Shea T."/>
            <person name="Shenoy N."/>
            <person name="Sisk P."/>
            <person name="Stolte C."/>
            <person name="Sykes S."/>
            <person name="Walk T."/>
            <person name="White J."/>
            <person name="Yandava C."/>
            <person name="Haas B."/>
            <person name="Nusbaum C."/>
            <person name="Birren B."/>
        </authorList>
    </citation>
    <scope>NUCLEOTIDE SEQUENCE [LARGE SCALE GENOMIC DNA]</scope>
    <source>
        <strain evidence="5">R3-111a-1</strain>
    </source>
</reference>
<dbReference type="RefSeq" id="XP_009225263.1">
    <property type="nucleotide sequence ID" value="XM_009226999.1"/>
</dbReference>
<keyword evidence="5" id="KW-1185">Reference proteome</keyword>
<feature type="region of interest" description="Disordered" evidence="1">
    <location>
        <begin position="123"/>
        <end position="142"/>
    </location>
</feature>
<dbReference type="AlphaFoldDB" id="J3P6L3"/>
<reference evidence="4" key="4">
    <citation type="journal article" date="2015" name="G3 (Bethesda)">
        <title>Genome sequences of three phytopathogenic species of the Magnaporthaceae family of fungi.</title>
        <authorList>
            <person name="Okagaki L.H."/>
            <person name="Nunes C.C."/>
            <person name="Sailsbery J."/>
            <person name="Clay B."/>
            <person name="Brown D."/>
            <person name="John T."/>
            <person name="Oh Y."/>
            <person name="Young N."/>
            <person name="Fitzgerald M."/>
            <person name="Haas B.J."/>
            <person name="Zeng Q."/>
            <person name="Young S."/>
            <person name="Adiconis X."/>
            <person name="Fan L."/>
            <person name="Levin J.Z."/>
            <person name="Mitchell T.K."/>
            <person name="Okubara P.A."/>
            <person name="Farman M.L."/>
            <person name="Kohn L.M."/>
            <person name="Birren B."/>
            <person name="Ma L.-J."/>
            <person name="Dean R.A."/>
        </authorList>
    </citation>
    <scope>NUCLEOTIDE SEQUENCE</scope>
    <source>
        <strain evidence="4">R3-111a-1</strain>
    </source>
</reference>
<evidence type="ECO:0000313" key="3">
    <source>
        <dbReference type="EMBL" id="EJT72289.1"/>
    </source>
</evidence>
<feature type="transmembrane region" description="Helical" evidence="2">
    <location>
        <begin position="73"/>
        <end position="93"/>
    </location>
</feature>